<evidence type="ECO:0000313" key="4">
    <source>
        <dbReference type="EMBL" id="PKG27762.1"/>
    </source>
</evidence>
<dbReference type="GO" id="GO:0016779">
    <property type="term" value="F:nucleotidyltransferase activity"/>
    <property type="evidence" value="ECO:0007669"/>
    <property type="project" value="UniProtKB-KW"/>
</dbReference>
<evidence type="ECO:0000256" key="2">
    <source>
        <dbReference type="ARBA" id="ARBA00022695"/>
    </source>
</evidence>
<reference evidence="4 5" key="1">
    <citation type="journal article" date="2010" name="Int. J. Syst. Evol. Microbiol.">
        <title>Bacillus horneckiae sp. nov., isolated from a spacecraft-assembly clean room.</title>
        <authorList>
            <person name="Vaishampayan P."/>
            <person name="Probst A."/>
            <person name="Krishnamurthi S."/>
            <person name="Ghosh S."/>
            <person name="Osman S."/>
            <person name="McDowall A."/>
            <person name="Ruckmani A."/>
            <person name="Mayilraj S."/>
            <person name="Venkateswaran K."/>
        </authorList>
    </citation>
    <scope>NUCLEOTIDE SEQUENCE [LARGE SCALE GENOMIC DNA]</scope>
    <source>
        <strain evidence="5">1PO1SC</strain>
    </source>
</reference>
<protein>
    <submittedName>
        <fullName evidence="4">Glycerol-3-phosphate cytidylyltransferase</fullName>
    </submittedName>
</protein>
<evidence type="ECO:0000256" key="1">
    <source>
        <dbReference type="ARBA" id="ARBA00022679"/>
    </source>
</evidence>
<organism evidence="4 5">
    <name type="scientific">Cytobacillus horneckiae</name>
    <dbReference type="NCBI Taxonomy" id="549687"/>
    <lineage>
        <taxon>Bacteria</taxon>
        <taxon>Bacillati</taxon>
        <taxon>Bacillota</taxon>
        <taxon>Bacilli</taxon>
        <taxon>Bacillales</taxon>
        <taxon>Bacillaceae</taxon>
        <taxon>Cytobacillus</taxon>
    </lineage>
</organism>
<keyword evidence="5" id="KW-1185">Reference proteome</keyword>
<keyword evidence="1 4" id="KW-0808">Transferase</keyword>
<dbReference type="PANTHER" id="PTHR43793">
    <property type="entry name" value="FAD SYNTHASE"/>
    <property type="match status" value="1"/>
</dbReference>
<sequence>MKPYKLGYTTGVFDLFHVGHLNILRRAKEQCEFLIVGVSTDELVQDYKNKRPVIQHKERIEIIEGIKYVDKVVSQTNRNKFLAWEELKFDVMFVGDDWKGDSLFNEVENQLNKVGVDIVYLPYTKGVSSTIVKDKIKI</sequence>
<comment type="caution">
    <text evidence="4">The sequence shown here is derived from an EMBL/GenBank/DDBJ whole genome shotgun (WGS) entry which is preliminary data.</text>
</comment>
<dbReference type="AlphaFoldDB" id="A0A2N0ZE18"/>
<evidence type="ECO:0000313" key="5">
    <source>
        <dbReference type="Proteomes" id="UP000233343"/>
    </source>
</evidence>
<feature type="domain" description="Cytidyltransferase-like" evidence="3">
    <location>
        <begin position="8"/>
        <end position="134"/>
    </location>
</feature>
<keyword evidence="2 4" id="KW-0548">Nucleotidyltransferase</keyword>
<evidence type="ECO:0000259" key="3">
    <source>
        <dbReference type="Pfam" id="PF01467"/>
    </source>
</evidence>
<dbReference type="InterPro" id="IPR050385">
    <property type="entry name" value="Archaeal_FAD_synthase"/>
</dbReference>
<dbReference type="InterPro" id="IPR004821">
    <property type="entry name" value="Cyt_trans-like"/>
</dbReference>
<proteinExistence type="predicted"/>
<dbReference type="SUPFAM" id="SSF52374">
    <property type="entry name" value="Nucleotidylyl transferase"/>
    <property type="match status" value="1"/>
</dbReference>
<dbReference type="Proteomes" id="UP000233343">
    <property type="component" value="Unassembled WGS sequence"/>
</dbReference>
<accession>A0A2N0ZE18</accession>
<gene>
    <name evidence="4" type="ORF">CWS20_16840</name>
</gene>
<dbReference type="RefSeq" id="WP_066190804.1">
    <property type="nucleotide sequence ID" value="NZ_JARMMB010000032.1"/>
</dbReference>
<dbReference type="EMBL" id="PISD01000036">
    <property type="protein sequence ID" value="PKG27762.1"/>
    <property type="molecule type" value="Genomic_DNA"/>
</dbReference>
<name>A0A2N0ZE18_9BACI</name>
<dbReference type="InterPro" id="IPR014729">
    <property type="entry name" value="Rossmann-like_a/b/a_fold"/>
</dbReference>
<dbReference type="Gene3D" id="3.40.50.620">
    <property type="entry name" value="HUPs"/>
    <property type="match status" value="1"/>
</dbReference>
<dbReference type="PANTHER" id="PTHR43793:SF1">
    <property type="entry name" value="FAD SYNTHASE"/>
    <property type="match status" value="1"/>
</dbReference>
<dbReference type="NCBIfam" id="TIGR00125">
    <property type="entry name" value="cyt_tran_rel"/>
    <property type="match status" value="1"/>
</dbReference>
<dbReference type="Pfam" id="PF01467">
    <property type="entry name" value="CTP_transf_like"/>
    <property type="match status" value="1"/>
</dbReference>